<feature type="domain" description="Soluble ligand binding" evidence="4">
    <location>
        <begin position="114"/>
        <end position="161"/>
    </location>
</feature>
<keyword evidence="1 2" id="KW-0732">Signal</keyword>
<feature type="chain" id="PRO_5019143365" evidence="2">
    <location>
        <begin position="26"/>
        <end position="190"/>
    </location>
</feature>
<organism evidence="5">
    <name type="scientific">uncultured Desulfobacterium sp</name>
    <dbReference type="NCBI Taxonomy" id="201089"/>
    <lineage>
        <taxon>Bacteria</taxon>
        <taxon>Pseudomonadati</taxon>
        <taxon>Thermodesulfobacteriota</taxon>
        <taxon>Desulfobacteria</taxon>
        <taxon>Desulfobacterales</taxon>
        <taxon>Desulfobacteriaceae</taxon>
        <taxon>Desulfobacterium</taxon>
        <taxon>environmental samples</taxon>
    </lineage>
</organism>
<name>A0A445MZP2_9BACT</name>
<dbReference type="PANTHER" id="PTHR33619:SF3">
    <property type="entry name" value="POLYSACCHARIDE EXPORT PROTEIN GFCE-RELATED"/>
    <property type="match status" value="1"/>
</dbReference>
<evidence type="ECO:0000256" key="2">
    <source>
        <dbReference type="SAM" id="SignalP"/>
    </source>
</evidence>
<sequence>MNRVKLMHLFLFLIFFILIIPNAHSAEKDSPDYRIGADDVLNIFVWKEAELTRDVTVMADGKISFPLIGDIMVQGKTVAELKEIITAKLKNFIDAPEVTIIVNESRSRRIYTIGNVRTPGPYPLAPNMTVLQALSAAGGFAEWADTKNILIIRKEGGKEIQLNFNYKDVVAGKNIEQNITLKANDTIVVP</sequence>
<dbReference type="InterPro" id="IPR019554">
    <property type="entry name" value="Soluble_ligand-bd"/>
</dbReference>
<reference evidence="5" key="1">
    <citation type="submission" date="2018-01" db="EMBL/GenBank/DDBJ databases">
        <authorList>
            <person name="Regsiter A."/>
            <person name="William W."/>
        </authorList>
    </citation>
    <scope>NUCLEOTIDE SEQUENCE</scope>
    <source>
        <strain evidence="5">TRIP AH-1</strain>
    </source>
</reference>
<dbReference type="Pfam" id="PF10531">
    <property type="entry name" value="SLBB"/>
    <property type="match status" value="1"/>
</dbReference>
<dbReference type="PANTHER" id="PTHR33619">
    <property type="entry name" value="POLYSACCHARIDE EXPORT PROTEIN GFCE-RELATED"/>
    <property type="match status" value="1"/>
</dbReference>
<accession>A0A445MZP2</accession>
<evidence type="ECO:0000313" key="5">
    <source>
        <dbReference type="EMBL" id="SPD74970.1"/>
    </source>
</evidence>
<evidence type="ECO:0000259" key="4">
    <source>
        <dbReference type="Pfam" id="PF10531"/>
    </source>
</evidence>
<dbReference type="Pfam" id="PF02563">
    <property type="entry name" value="Poly_export"/>
    <property type="match status" value="1"/>
</dbReference>
<gene>
    <name evidence="5" type="ORF">PITCH_A400005</name>
</gene>
<proteinExistence type="predicted"/>
<dbReference type="Gene3D" id="3.10.560.10">
    <property type="entry name" value="Outer membrane lipoprotein wza domain like"/>
    <property type="match status" value="1"/>
</dbReference>
<dbReference type="EMBL" id="OJIN01000182">
    <property type="protein sequence ID" value="SPD74970.1"/>
    <property type="molecule type" value="Genomic_DNA"/>
</dbReference>
<dbReference type="InterPro" id="IPR049712">
    <property type="entry name" value="Poly_export"/>
</dbReference>
<dbReference type="AlphaFoldDB" id="A0A445MZP2"/>
<evidence type="ECO:0000259" key="3">
    <source>
        <dbReference type="Pfam" id="PF02563"/>
    </source>
</evidence>
<evidence type="ECO:0000256" key="1">
    <source>
        <dbReference type="ARBA" id="ARBA00022729"/>
    </source>
</evidence>
<protein>
    <submittedName>
        <fullName evidence="5">Uncharacterized protein</fullName>
    </submittedName>
</protein>
<dbReference type="GO" id="GO:0015159">
    <property type="term" value="F:polysaccharide transmembrane transporter activity"/>
    <property type="evidence" value="ECO:0007669"/>
    <property type="project" value="InterPro"/>
</dbReference>
<feature type="signal peptide" evidence="2">
    <location>
        <begin position="1"/>
        <end position="25"/>
    </location>
</feature>
<dbReference type="InterPro" id="IPR003715">
    <property type="entry name" value="Poly_export_N"/>
</dbReference>
<feature type="domain" description="Polysaccharide export protein N-terminal" evidence="3">
    <location>
        <begin position="29"/>
        <end position="102"/>
    </location>
</feature>